<dbReference type="EMBL" id="RKLX01000001">
    <property type="protein sequence ID" value="TGD20477.1"/>
    <property type="molecule type" value="Genomic_DNA"/>
</dbReference>
<sequence>MRVNHLLGALLVATTIGIGGTTLNAPTTAQAKAKSSLATFPKNMRGTWYHYEENNGYYYKSMKFTTKKLVLRNYFARGNIFTTKRTLKYVKVKSLSSYAETADFTRKSRNRVSAFAAKNGYTRIVPGGLLVTDGGGTYKVIHKSYKGKSVKVLYMKAYEAFNTSSTDHFYQTKAQAKHFNPVGAMHK</sequence>
<organism evidence="1 2">
    <name type="scientific">Levilactobacillus suantsaiihabitans</name>
    <dbReference type="NCBI Taxonomy" id="2487722"/>
    <lineage>
        <taxon>Bacteria</taxon>
        <taxon>Bacillati</taxon>
        <taxon>Bacillota</taxon>
        <taxon>Bacilli</taxon>
        <taxon>Lactobacillales</taxon>
        <taxon>Lactobacillaceae</taxon>
        <taxon>Levilactobacillus</taxon>
    </lineage>
</organism>
<keyword evidence="2" id="KW-1185">Reference proteome</keyword>
<evidence type="ECO:0000313" key="2">
    <source>
        <dbReference type="Proteomes" id="UP000297348"/>
    </source>
</evidence>
<protein>
    <recommendedName>
        <fullName evidence="3">Surface layer protein A domain-containing protein</fullName>
    </recommendedName>
</protein>
<evidence type="ECO:0008006" key="3">
    <source>
        <dbReference type="Google" id="ProtNLM"/>
    </source>
</evidence>
<comment type="caution">
    <text evidence="1">The sequence shown here is derived from an EMBL/GenBank/DDBJ whole genome shotgun (WGS) entry which is preliminary data.</text>
</comment>
<name>A0A4Z0JEH5_9LACO</name>
<gene>
    <name evidence="1" type="ORF">EGT51_01630</name>
</gene>
<proteinExistence type="predicted"/>
<evidence type="ECO:0000313" key="1">
    <source>
        <dbReference type="EMBL" id="TGD20477.1"/>
    </source>
</evidence>
<dbReference type="RefSeq" id="WP_135367044.1">
    <property type="nucleotide sequence ID" value="NZ_RKLX01000001.1"/>
</dbReference>
<dbReference type="OrthoDB" id="2285054at2"/>
<reference evidence="1 2" key="1">
    <citation type="submission" date="2018-10" db="EMBL/GenBank/DDBJ databases">
        <title>Lactobacillus sp. R7 and Lactobacillus sp. R19 isolated from fermented mustard green product of Taiwan.</title>
        <authorList>
            <person name="Lin S.-T."/>
        </authorList>
    </citation>
    <scope>NUCLEOTIDE SEQUENCE [LARGE SCALE GENOMIC DNA]</scope>
    <source>
        <strain evidence="1 2">BCRC 81129</strain>
    </source>
</reference>
<dbReference type="AlphaFoldDB" id="A0A4Z0JEH5"/>
<dbReference type="Proteomes" id="UP000297348">
    <property type="component" value="Unassembled WGS sequence"/>
</dbReference>
<accession>A0A4Z0JEH5</accession>